<keyword evidence="3" id="KW-1185">Reference proteome</keyword>
<dbReference type="Proteomes" id="UP001059773">
    <property type="component" value="Chromosome"/>
</dbReference>
<feature type="region of interest" description="Disordered" evidence="1">
    <location>
        <begin position="77"/>
        <end position="105"/>
    </location>
</feature>
<organism evidence="2 3">
    <name type="scientific">Oceanobacillus jeddahense</name>
    <dbReference type="NCBI Taxonomy" id="1462527"/>
    <lineage>
        <taxon>Bacteria</taxon>
        <taxon>Bacillati</taxon>
        <taxon>Bacillota</taxon>
        <taxon>Bacilli</taxon>
        <taxon>Bacillales</taxon>
        <taxon>Bacillaceae</taxon>
        <taxon>Oceanobacillus</taxon>
    </lineage>
</organism>
<dbReference type="InterPro" id="IPR035218">
    <property type="entry name" value="DUF5327"/>
</dbReference>
<dbReference type="RefSeq" id="WP_256707884.1">
    <property type="nucleotide sequence ID" value="NZ_CP101914.1"/>
</dbReference>
<reference evidence="2" key="1">
    <citation type="submission" date="2022-07" db="EMBL/GenBank/DDBJ databases">
        <title>FELIX.</title>
        <authorList>
            <person name="Wan K.H."/>
            <person name="Park S."/>
            <person name="Lawrence Q."/>
            <person name="Eichenberger J.P."/>
            <person name="Booth B.W."/>
            <person name="Piaggio A.J."/>
            <person name="Chandler J.C."/>
            <person name="Franklin A.B."/>
            <person name="Celniker S.E."/>
        </authorList>
    </citation>
    <scope>NUCLEOTIDE SEQUENCE</scope>
    <source>
        <strain evidence="2">QA-1986 374</strain>
    </source>
</reference>
<proteinExistence type="predicted"/>
<evidence type="ECO:0000313" key="3">
    <source>
        <dbReference type="Proteomes" id="UP001059773"/>
    </source>
</evidence>
<evidence type="ECO:0000256" key="1">
    <source>
        <dbReference type="SAM" id="MobiDB-lite"/>
    </source>
</evidence>
<protein>
    <submittedName>
        <fullName evidence="2">YwdI family protein</fullName>
    </submittedName>
</protein>
<dbReference type="Pfam" id="PF17261">
    <property type="entry name" value="DUF5327"/>
    <property type="match status" value="1"/>
</dbReference>
<evidence type="ECO:0000313" key="2">
    <source>
        <dbReference type="EMBL" id="UUI02675.1"/>
    </source>
</evidence>
<accession>A0ABY5JQS9</accession>
<gene>
    <name evidence="2" type="ORF">NP439_21995</name>
</gene>
<name>A0ABY5JQS9_9BACI</name>
<sequence length="105" mass="11940">MAISNEIIINKMIRELEEAKRIAHQQDQVKKHMENIHLLSELFISASPESNIVNQMQVNIEDTEEQISEAEMKAMLGKQSSGKVVTPEKNKLNENDANGESLFDF</sequence>
<dbReference type="EMBL" id="CP101914">
    <property type="protein sequence ID" value="UUI02675.1"/>
    <property type="molecule type" value="Genomic_DNA"/>
</dbReference>